<comment type="caution">
    <text evidence="1">The sequence shown here is derived from an EMBL/GenBank/DDBJ whole genome shotgun (WGS) entry which is preliminary data.</text>
</comment>
<keyword evidence="1" id="KW-0378">Hydrolase</keyword>
<dbReference type="NCBIfam" id="NF045659">
    <property type="entry name" value="DiMArgaseDdahMtb"/>
    <property type="match status" value="1"/>
</dbReference>
<dbReference type="GO" id="GO:0019546">
    <property type="term" value="P:L-arginine deiminase pathway"/>
    <property type="evidence" value="ECO:0007669"/>
    <property type="project" value="TreeGrafter"/>
</dbReference>
<dbReference type="AlphaFoldDB" id="A0A7Y9ZFB1"/>
<name>A0A7Y9ZFB1_9MICO</name>
<gene>
    <name evidence="1" type="ORF">BKA03_002460</name>
</gene>
<accession>A0A7Y9ZFB1</accession>
<dbReference type="GO" id="GO:0016990">
    <property type="term" value="F:arginine deiminase activity"/>
    <property type="evidence" value="ECO:0007669"/>
    <property type="project" value="TreeGrafter"/>
</dbReference>
<organism evidence="1 2">
    <name type="scientific">Demequina lutea</name>
    <dbReference type="NCBI Taxonomy" id="431489"/>
    <lineage>
        <taxon>Bacteria</taxon>
        <taxon>Bacillati</taxon>
        <taxon>Actinomycetota</taxon>
        <taxon>Actinomycetes</taxon>
        <taxon>Micrococcales</taxon>
        <taxon>Demequinaceae</taxon>
        <taxon>Demequina</taxon>
    </lineage>
</organism>
<dbReference type="Pfam" id="PF19420">
    <property type="entry name" value="DDAH_eukar"/>
    <property type="match status" value="1"/>
</dbReference>
<dbReference type="PANTHER" id="PTHR47271">
    <property type="entry name" value="ARGININE DEIMINASE"/>
    <property type="match status" value="1"/>
</dbReference>
<dbReference type="SUPFAM" id="SSF55909">
    <property type="entry name" value="Pentein"/>
    <property type="match status" value="1"/>
</dbReference>
<dbReference type="OrthoDB" id="9814070at2"/>
<evidence type="ECO:0000313" key="1">
    <source>
        <dbReference type="EMBL" id="NYI42341.1"/>
    </source>
</evidence>
<proteinExistence type="predicted"/>
<reference evidence="1 2" key="1">
    <citation type="submission" date="2020-07" db="EMBL/GenBank/DDBJ databases">
        <title>Sequencing the genomes of 1000 actinobacteria strains.</title>
        <authorList>
            <person name="Klenk H.-P."/>
        </authorList>
    </citation>
    <scope>NUCLEOTIDE SEQUENCE [LARGE SCALE GENOMIC DNA]</scope>
    <source>
        <strain evidence="1 2">DSM 19970</strain>
    </source>
</reference>
<sequence>MTITAPSQRATRVATPLTVLMCRPSHFTVTYRINPWMNPDSPTDTPRAVAQWEALRDAYKRLDFEVHEIDPIHGLPDMVFAANGGLVIDGVAYTASFHYPQRQPEGPAYASWLGVAGYDVRHASVVNEGEGDFLAVGDVILAGHGFRTDPASHDEAARVFGREVIALRLVRPEFYHLDTALAVLDGRVGHEHVAYLPGAFDADSLALLRDRFPDAIEVSEEDAAVFGLNAVSDGLHVVTAERATGFHAQLREHGYEPIGVDLSELLLGGGGVKCCTLALRGPEREF</sequence>
<keyword evidence="2" id="KW-1185">Reference proteome</keyword>
<dbReference type="RefSeq" id="WP_062074185.1">
    <property type="nucleotide sequence ID" value="NZ_BBRC01000002.1"/>
</dbReference>
<dbReference type="Proteomes" id="UP000547973">
    <property type="component" value="Unassembled WGS sequence"/>
</dbReference>
<protein>
    <submittedName>
        <fullName evidence="1">N-dimethylarginine dimethylaminohydrolase</fullName>
    </submittedName>
</protein>
<dbReference type="EMBL" id="JACBZO010000001">
    <property type="protein sequence ID" value="NYI42341.1"/>
    <property type="molecule type" value="Genomic_DNA"/>
</dbReference>
<dbReference type="PANTHER" id="PTHR47271:SF2">
    <property type="entry name" value="ARGININE DEIMINASE"/>
    <property type="match status" value="1"/>
</dbReference>
<evidence type="ECO:0000313" key="2">
    <source>
        <dbReference type="Proteomes" id="UP000547973"/>
    </source>
</evidence>
<dbReference type="Gene3D" id="3.75.10.10">
    <property type="entry name" value="L-arginine/glycine Amidinotransferase, Chain A"/>
    <property type="match status" value="1"/>
</dbReference>